<accession>A0AAD7JH40</accession>
<dbReference type="SUPFAM" id="SSF52743">
    <property type="entry name" value="Subtilisin-like"/>
    <property type="match status" value="1"/>
</dbReference>
<protein>
    <recommendedName>
        <fullName evidence="3">Peptidase S8/S53 domain-containing protein</fullName>
    </recommendedName>
</protein>
<organism evidence="1 2">
    <name type="scientific">Mycena metata</name>
    <dbReference type="NCBI Taxonomy" id="1033252"/>
    <lineage>
        <taxon>Eukaryota</taxon>
        <taxon>Fungi</taxon>
        <taxon>Dikarya</taxon>
        <taxon>Basidiomycota</taxon>
        <taxon>Agaricomycotina</taxon>
        <taxon>Agaricomycetes</taxon>
        <taxon>Agaricomycetidae</taxon>
        <taxon>Agaricales</taxon>
        <taxon>Marasmiineae</taxon>
        <taxon>Mycenaceae</taxon>
        <taxon>Mycena</taxon>
    </lineage>
</organism>
<evidence type="ECO:0000313" key="2">
    <source>
        <dbReference type="Proteomes" id="UP001215598"/>
    </source>
</evidence>
<name>A0AAD7JH40_9AGAR</name>
<dbReference type="InterPro" id="IPR036852">
    <property type="entry name" value="Peptidase_S8/S53_dom_sf"/>
</dbReference>
<sequence length="70" mass="7424">MTGVSGGTSFSSPIFASIIALINDRLLAAGNPVLRFLKATTLVAFDATKGWDALNESPVFDKLLTAAFEY</sequence>
<evidence type="ECO:0000313" key="1">
    <source>
        <dbReference type="EMBL" id="KAJ7763745.1"/>
    </source>
</evidence>
<keyword evidence="2" id="KW-1185">Reference proteome</keyword>
<reference evidence="1" key="1">
    <citation type="submission" date="2023-03" db="EMBL/GenBank/DDBJ databases">
        <title>Massive genome expansion in bonnet fungi (Mycena s.s.) driven by repeated elements and novel gene families across ecological guilds.</title>
        <authorList>
            <consortium name="Lawrence Berkeley National Laboratory"/>
            <person name="Harder C.B."/>
            <person name="Miyauchi S."/>
            <person name="Viragh M."/>
            <person name="Kuo A."/>
            <person name="Thoen E."/>
            <person name="Andreopoulos B."/>
            <person name="Lu D."/>
            <person name="Skrede I."/>
            <person name="Drula E."/>
            <person name="Henrissat B."/>
            <person name="Morin E."/>
            <person name="Kohler A."/>
            <person name="Barry K."/>
            <person name="LaButti K."/>
            <person name="Morin E."/>
            <person name="Salamov A."/>
            <person name="Lipzen A."/>
            <person name="Mereny Z."/>
            <person name="Hegedus B."/>
            <person name="Baldrian P."/>
            <person name="Stursova M."/>
            <person name="Weitz H."/>
            <person name="Taylor A."/>
            <person name="Grigoriev I.V."/>
            <person name="Nagy L.G."/>
            <person name="Martin F."/>
            <person name="Kauserud H."/>
        </authorList>
    </citation>
    <scope>NUCLEOTIDE SEQUENCE</scope>
    <source>
        <strain evidence="1">CBHHK182m</strain>
    </source>
</reference>
<proteinExistence type="predicted"/>
<dbReference type="AlphaFoldDB" id="A0AAD7JH40"/>
<comment type="caution">
    <text evidence="1">The sequence shown here is derived from an EMBL/GenBank/DDBJ whole genome shotgun (WGS) entry which is preliminary data.</text>
</comment>
<dbReference type="Proteomes" id="UP001215598">
    <property type="component" value="Unassembled WGS sequence"/>
</dbReference>
<dbReference type="EMBL" id="JARKIB010000029">
    <property type="protein sequence ID" value="KAJ7763745.1"/>
    <property type="molecule type" value="Genomic_DNA"/>
</dbReference>
<dbReference type="GO" id="GO:0006508">
    <property type="term" value="P:proteolysis"/>
    <property type="evidence" value="ECO:0007669"/>
    <property type="project" value="InterPro"/>
</dbReference>
<gene>
    <name evidence="1" type="ORF">B0H16DRAFT_1527122</name>
</gene>
<evidence type="ECO:0008006" key="3">
    <source>
        <dbReference type="Google" id="ProtNLM"/>
    </source>
</evidence>
<dbReference type="GO" id="GO:0004252">
    <property type="term" value="F:serine-type endopeptidase activity"/>
    <property type="evidence" value="ECO:0007669"/>
    <property type="project" value="InterPro"/>
</dbReference>
<dbReference type="Gene3D" id="3.40.50.200">
    <property type="entry name" value="Peptidase S8/S53 domain"/>
    <property type="match status" value="1"/>
</dbReference>